<keyword evidence="1" id="KW-0812">Transmembrane</keyword>
<dbReference type="AlphaFoldDB" id="A0A5N6DWC1"/>
<protein>
    <recommendedName>
        <fullName evidence="4">Transmembrane protein</fullName>
    </recommendedName>
</protein>
<gene>
    <name evidence="2" type="ORF">BDV34DRAFT_39179</name>
</gene>
<feature type="transmembrane region" description="Helical" evidence="1">
    <location>
        <begin position="47"/>
        <end position="68"/>
    </location>
</feature>
<dbReference type="VEuPathDB" id="FungiDB:BDV34DRAFT_39179"/>
<evidence type="ECO:0000313" key="2">
    <source>
        <dbReference type="EMBL" id="KAB8208903.1"/>
    </source>
</evidence>
<dbReference type="Proteomes" id="UP000326532">
    <property type="component" value="Unassembled WGS sequence"/>
</dbReference>
<name>A0A5N6DWC1_ASPPA</name>
<evidence type="ECO:0000256" key="1">
    <source>
        <dbReference type="SAM" id="Phobius"/>
    </source>
</evidence>
<keyword evidence="3" id="KW-1185">Reference proteome</keyword>
<evidence type="ECO:0000313" key="3">
    <source>
        <dbReference type="Proteomes" id="UP000326532"/>
    </source>
</evidence>
<keyword evidence="1" id="KW-1133">Transmembrane helix</keyword>
<sequence>MFSGIFHANMAGRTTVHTTGSKSSAQRNDLIHRGTGRRPYKYLLNHLSRSVVFSGVYVVLSASTLGFLIRFSFSFLFCSFVVVERVVFVCLALVSLLREFDSAMKGASL</sequence>
<organism evidence="2 3">
    <name type="scientific">Aspergillus parasiticus</name>
    <dbReference type="NCBI Taxonomy" id="5067"/>
    <lineage>
        <taxon>Eukaryota</taxon>
        <taxon>Fungi</taxon>
        <taxon>Dikarya</taxon>
        <taxon>Ascomycota</taxon>
        <taxon>Pezizomycotina</taxon>
        <taxon>Eurotiomycetes</taxon>
        <taxon>Eurotiomycetidae</taxon>
        <taxon>Eurotiales</taxon>
        <taxon>Aspergillaceae</taxon>
        <taxon>Aspergillus</taxon>
        <taxon>Aspergillus subgen. Circumdati</taxon>
    </lineage>
</organism>
<accession>A0A5N6DWC1</accession>
<keyword evidence="1" id="KW-0472">Membrane</keyword>
<reference evidence="2 3" key="1">
    <citation type="submission" date="2019-04" db="EMBL/GenBank/DDBJ databases">
        <title>Fungal friends and foes A comparative genomics study of 23 Aspergillus species from section Flavi.</title>
        <authorList>
            <consortium name="DOE Joint Genome Institute"/>
            <person name="Kjaerbolling I."/>
            <person name="Vesth T.C."/>
            <person name="Frisvad J.C."/>
            <person name="Nybo J.L."/>
            <person name="Theobald S."/>
            <person name="Kildgaard S."/>
            <person name="Petersen T.I."/>
            <person name="Kuo A."/>
            <person name="Sato A."/>
            <person name="Lyhne E.K."/>
            <person name="Kogle M.E."/>
            <person name="Wiebenga A."/>
            <person name="Kun R.S."/>
            <person name="Lubbers R.J."/>
            <person name="Makela M.R."/>
            <person name="Barry K."/>
            <person name="Chovatia M."/>
            <person name="Clum A."/>
            <person name="Daum C."/>
            <person name="Haridas S."/>
            <person name="He G."/>
            <person name="LaButti K."/>
            <person name="Lipzen A."/>
            <person name="Mondo S."/>
            <person name="Pangilinan J."/>
            <person name="Riley R."/>
            <person name="Salamov A."/>
            <person name="Simmons B.A."/>
            <person name="Magnuson J.K."/>
            <person name="Henrissat B."/>
            <person name="Mortensen U.H."/>
            <person name="Larsen T.O."/>
            <person name="De vries R.P."/>
            <person name="Grigoriev I.V."/>
            <person name="Machida M."/>
            <person name="Baker S.E."/>
            <person name="Andersen M.R."/>
        </authorList>
    </citation>
    <scope>NUCLEOTIDE SEQUENCE [LARGE SCALE GENOMIC DNA]</scope>
    <source>
        <strain evidence="2 3">CBS 117618</strain>
    </source>
</reference>
<dbReference type="EMBL" id="ML734949">
    <property type="protein sequence ID" value="KAB8208903.1"/>
    <property type="molecule type" value="Genomic_DNA"/>
</dbReference>
<proteinExistence type="predicted"/>
<feature type="transmembrane region" description="Helical" evidence="1">
    <location>
        <begin position="74"/>
        <end position="97"/>
    </location>
</feature>
<evidence type="ECO:0008006" key="4">
    <source>
        <dbReference type="Google" id="ProtNLM"/>
    </source>
</evidence>